<dbReference type="Pfam" id="PF02395">
    <property type="entry name" value="Peptidase_S6"/>
    <property type="match status" value="1"/>
</dbReference>
<keyword evidence="8 17" id="KW-0812">Transmembrane</keyword>
<keyword evidence="14 17" id="KW-0472">Membrane</keyword>
<evidence type="ECO:0000313" key="20">
    <source>
        <dbReference type="EMBL" id="ABD51643.1"/>
    </source>
</evidence>
<evidence type="ECO:0000256" key="5">
    <source>
        <dbReference type="ARBA" id="ARBA00022452"/>
    </source>
</evidence>
<dbReference type="GO" id="GO:0009279">
    <property type="term" value="C:cell outer membrane"/>
    <property type="evidence" value="ECO:0007669"/>
    <property type="project" value="UniProtKB-SubCell"/>
</dbReference>
<dbReference type="InterPro" id="IPR006315">
    <property type="entry name" value="OM_autotransptr_brl_dom"/>
</dbReference>
<evidence type="ECO:0000256" key="6">
    <source>
        <dbReference type="ARBA" id="ARBA00022525"/>
    </source>
</evidence>
<dbReference type="GO" id="GO:0042597">
    <property type="term" value="C:periplasmic space"/>
    <property type="evidence" value="ECO:0007669"/>
    <property type="project" value="UniProtKB-SubCell"/>
</dbReference>
<dbReference type="Gene3D" id="2.40.10.120">
    <property type="match status" value="1"/>
</dbReference>
<gene>
    <name evidence="20" type="primary">tsh</name>
    <name evidence="20" type="ORF">APECO1_O1CoBM73</name>
</gene>
<keyword evidence="21" id="KW-1185">Reference proteome</keyword>
<keyword evidence="10" id="KW-0574">Periplasm</keyword>
<accession>A0A0H2XJN4</accession>
<dbReference type="KEGG" id="ecv:APECO1_O1CoBM73"/>
<organism evidence="20 21">
    <name type="scientific">Escherichia coli O1:K1 / APEC</name>
    <dbReference type="NCBI Taxonomy" id="405955"/>
    <lineage>
        <taxon>Bacteria</taxon>
        <taxon>Pseudomonadati</taxon>
        <taxon>Pseudomonadota</taxon>
        <taxon>Gammaproteobacteria</taxon>
        <taxon>Enterobacterales</taxon>
        <taxon>Enterobacteriaceae</taxon>
        <taxon>Escherichia</taxon>
    </lineage>
</organism>
<dbReference type="SMART" id="SM00869">
    <property type="entry name" value="Autotransporter"/>
    <property type="match status" value="1"/>
</dbReference>
<feature type="transmembrane region" description="Helical" evidence="17">
    <location>
        <begin position="34"/>
        <end position="55"/>
    </location>
</feature>
<dbReference type="NCBIfam" id="TIGR01414">
    <property type="entry name" value="autotrans_barl"/>
    <property type="match status" value="1"/>
</dbReference>
<dbReference type="GO" id="GO:0006508">
    <property type="term" value="P:proteolysis"/>
    <property type="evidence" value="ECO:0007669"/>
    <property type="project" value="UniProtKB-KW"/>
</dbReference>
<evidence type="ECO:0000256" key="11">
    <source>
        <dbReference type="ARBA" id="ARBA00022801"/>
    </source>
</evidence>
<keyword evidence="9" id="KW-0732">Signal</keyword>
<dbReference type="HOGENOM" id="CLU_000723_0_0_6"/>
<evidence type="ECO:0000256" key="8">
    <source>
        <dbReference type="ARBA" id="ARBA00022692"/>
    </source>
</evidence>
<dbReference type="CDD" id="cd01343">
    <property type="entry name" value="PL1_Passenger_AT"/>
    <property type="match status" value="1"/>
</dbReference>
<feature type="domain" description="Autotransporter" evidence="18">
    <location>
        <begin position="1111"/>
        <end position="1377"/>
    </location>
</feature>
<comment type="subcellular location">
    <subcellularLocation>
        <location evidence="3">Cell outer membrane</location>
        <topology evidence="3">Multi-pass membrane protein</topology>
    </subcellularLocation>
    <subcellularLocation>
        <location evidence="1">Cell surface</location>
    </subcellularLocation>
    <subcellularLocation>
        <location evidence="2">Periplasm</location>
    </subcellularLocation>
    <subcellularLocation>
        <location evidence="4">Secreted</location>
    </subcellularLocation>
</comment>
<dbReference type="SUPFAM" id="SSF103515">
    <property type="entry name" value="Autotransporter"/>
    <property type="match status" value="1"/>
</dbReference>
<dbReference type="InterPro" id="IPR030396">
    <property type="entry name" value="Peptidase_S6_dom"/>
</dbReference>
<dbReference type="Pfam" id="PF03797">
    <property type="entry name" value="Autotransporter"/>
    <property type="match status" value="1"/>
</dbReference>
<dbReference type="GO" id="GO:0005576">
    <property type="term" value="C:extracellular region"/>
    <property type="evidence" value="ECO:0007669"/>
    <property type="project" value="UniProtKB-SubCell"/>
</dbReference>
<evidence type="ECO:0000256" key="7">
    <source>
        <dbReference type="ARBA" id="ARBA00022670"/>
    </source>
</evidence>
<dbReference type="PROSITE" id="PS51691">
    <property type="entry name" value="PEPTIDASE_S6"/>
    <property type="match status" value="1"/>
</dbReference>
<dbReference type="Proteomes" id="UP000008216">
    <property type="component" value="Plasmid pAPEC-O1-ColBM"/>
</dbReference>
<evidence type="ECO:0000256" key="3">
    <source>
        <dbReference type="ARBA" id="ARBA00004571"/>
    </source>
</evidence>
<sequence length="1377" mass="148199">MNRIYSLRYSAVARGFIAVSEFARKCVHKSVRRLCFPVLLLIPVLFSAGSLAGTVNNELGYQLFRDFAENKGMFRPGATNIAIYNKQGEFVGTLDKAAMPDFSAVDSEIGVATLINPQYIASVKHNGGYTNVSFGDGENRYNIVDRNNAPSLDFHAPRLGKLVTEVAPTAVTAQGAVAGAYLDKERYPVFYRLGSGTQYIKDSNGQLTKMGGAYSWLTGGTVGSLSSYQNGEMISTSSGLVFDYKLNGAMPIYGEAGDSGSPLFAFDTVQNKWVLVGVLTAGNGAGGRGNNWAVIPLDFIGQKFNEDNDAPVTFRTSEGGALEWSFNSSTGAGALTQGTTTYAMHGQQGNDLNAGKNLIFQGQNGQINLKDSVSQGAGSLTFRDNYTVTTSNGSTWTGAGIVVDNGVSVNWQVNGVKGDNLHKIGEGTLTVQGTGINEGGLKVGDGKVVLNQQADNKGQVQAFSSVNIASGRPTVVLTDERQVNPDTVSWGYRGGTLDVNGNSLTFHQLKAADYGAVLANNVDKRATITLDYALRADKVALNGWSESGKGTAGNLYKYNNPYTNTTDYFILKQSTYGYFPTDQSSNATWEFVGHSQGDAQKLVADRFNTAGYLFHGQLKGNLNVDNRLPEGVTGALVMDGAADISGTFTQENGRLTLQGHPVIHAYNTQSVADKLAASGDHSVLTQPTSFSQEDWENRSFTFDRLSLKNTDFGLGRNATLNTTIQADNSSVTLGDSRVFIDKNDGQGTAFTLEEGTSVATKDADKSVFNGTVNLDNQSVLNINDIFNGGIQANNSTVNISSDSAVLGNSTLTSTALNLNKGANALASQSFVSDGPVNISDATLSLNSRPDEVSHTLLPVYDYAGSWNLKGDDARLNVGPYSMLSGNINVQDKGTVTLGGEGELSPDLTLQNQMLYSLFNGYRNIWSGSLNAPDATVSMTDTQWSMNGNSTAGNMKLNRTIVGFNGGTSPFTTLTTDNLDAVQSAFVMRTDLNKADKLVINKSATGHDNSIWVNFLKKPSNKDTLDIPLVSAPEATADNLFRASTRVVGFSDVTPILSVRKEDGKKEWVLDGYQVARNDGQGKAAATFMHISYNNFITEVNNLNKRMGDLRDINGEAGTWVRLLNGSGSADGGFTDHYTLLQMGADRKHELGSMDLFTGVMATYTDTDASADLYSGKTKSWGGGFYASGLFRSGAYFDVIAKYIHNENKYDLNFAGAGKQNFRSHSLYAGAEVGYRYHLTDTTFVEPQAELVWGRLQGQTFNWNDSGMDVSMRRNSVNPLVGRTGVVSGKTFSGKDWSLTARAGLHYEFDLTDSADVHLKDAAGEHQINGRKDSRMLYGVGLNARFGDNTRLGLEVERSAFGKYNTDDAINANIRYSF</sequence>
<proteinExistence type="predicted"/>
<dbReference type="Pfam" id="PF24078">
    <property type="entry name" value="Beta-sol_PIC_HAP1_IgA0_2nd"/>
    <property type="match status" value="1"/>
</dbReference>
<dbReference type="PROSITE" id="PS51208">
    <property type="entry name" value="AUTOTRANSPORTER"/>
    <property type="match status" value="1"/>
</dbReference>
<keyword evidence="17" id="KW-1133">Transmembrane helix</keyword>
<dbReference type="Gene3D" id="2.160.20.20">
    <property type="match status" value="1"/>
</dbReference>
<dbReference type="InterPro" id="IPR036709">
    <property type="entry name" value="Autotransporte_beta_dom_sf"/>
</dbReference>
<dbReference type="Gene3D" id="2.40.128.130">
    <property type="entry name" value="Autotransporter beta-domain"/>
    <property type="match status" value="1"/>
</dbReference>
<dbReference type="GO" id="GO:0004252">
    <property type="term" value="F:serine-type endopeptidase activity"/>
    <property type="evidence" value="ECO:0007669"/>
    <property type="project" value="InterPro"/>
</dbReference>
<dbReference type="PANTHER" id="PTHR12338:SF8">
    <property type="entry name" value="HEME_HEMOPEXIN-BINDING PROTEIN"/>
    <property type="match status" value="1"/>
</dbReference>
<protein>
    <submittedName>
        <fullName evidence="20">Tsh</fullName>
    </submittedName>
</protein>
<dbReference type="InterPro" id="IPR009003">
    <property type="entry name" value="Peptidase_S1_PA"/>
</dbReference>
<dbReference type="InterPro" id="IPR012332">
    <property type="entry name" value="Autotransporter_pectin_lyase_C"/>
</dbReference>
<dbReference type="PANTHER" id="PTHR12338">
    <property type="entry name" value="AUTOTRANSPORTER"/>
    <property type="match status" value="1"/>
</dbReference>
<reference evidence="20 21" key="1">
    <citation type="journal article" date="2006" name="J. Bacteriol.">
        <title>Complete DNA sequence of a ColBM plasmid from avian pathogenic Escherichia coli suggests that it evolved from closely related ColV virulence plasmids.</title>
        <authorList>
            <person name="Johnson T.J."/>
            <person name="Johnson S.J."/>
            <person name="Nolan L.K."/>
        </authorList>
    </citation>
    <scope>NUCLEOTIDE SEQUENCE [LARGE SCALE GENOMIC DNA]</scope>
    <source>
        <strain evidence="20">APEC O1</strain>
        <plasmid evidence="21">pAPEC-O1-ColBM</plasmid>
    </source>
</reference>
<dbReference type="InterPro" id="IPR005546">
    <property type="entry name" value="Autotransporte_beta"/>
</dbReference>
<evidence type="ECO:0000256" key="9">
    <source>
        <dbReference type="ARBA" id="ARBA00022729"/>
    </source>
</evidence>
<dbReference type="SMR" id="A0A0H2XJN4"/>
<keyword evidence="7" id="KW-0645">Protease</keyword>
<keyword evidence="12" id="KW-0720">Serine protease</keyword>
<dbReference type="SUPFAM" id="SSF50494">
    <property type="entry name" value="Trypsin-like serine proteases"/>
    <property type="match status" value="1"/>
</dbReference>
<dbReference type="GO" id="GO:0009986">
    <property type="term" value="C:cell surface"/>
    <property type="evidence" value="ECO:0007669"/>
    <property type="project" value="UniProtKB-SubCell"/>
</dbReference>
<evidence type="ECO:0000313" key="21">
    <source>
        <dbReference type="Proteomes" id="UP000008216"/>
    </source>
</evidence>
<keyword evidence="11" id="KW-0378">Hydrolase</keyword>
<evidence type="ECO:0000256" key="17">
    <source>
        <dbReference type="SAM" id="Phobius"/>
    </source>
</evidence>
<evidence type="ECO:0000256" key="4">
    <source>
        <dbReference type="ARBA" id="ARBA00004613"/>
    </source>
</evidence>
<dbReference type="InterPro" id="IPR050909">
    <property type="entry name" value="Bact_Autotransporter_VF"/>
</dbReference>
<evidence type="ECO:0000256" key="14">
    <source>
        <dbReference type="ARBA" id="ARBA00023136"/>
    </source>
</evidence>
<dbReference type="RefSeq" id="WP_001080138.1">
    <property type="nucleotide sequence ID" value="NC_009837.1"/>
</dbReference>
<keyword evidence="15" id="KW-0865">Zymogen</keyword>
<dbReference type="InterPro" id="IPR000710">
    <property type="entry name" value="Peptidase_S6"/>
</dbReference>
<evidence type="ECO:0000256" key="1">
    <source>
        <dbReference type="ARBA" id="ARBA00004241"/>
    </source>
</evidence>
<dbReference type="EMBL" id="DQ381420">
    <property type="protein sequence ID" value="ABD51643.1"/>
    <property type="molecule type" value="Genomic_DNA"/>
</dbReference>
<evidence type="ECO:0000256" key="10">
    <source>
        <dbReference type="ARBA" id="ARBA00022764"/>
    </source>
</evidence>
<evidence type="ECO:0000256" key="2">
    <source>
        <dbReference type="ARBA" id="ARBA00004418"/>
    </source>
</evidence>
<evidence type="ECO:0000256" key="15">
    <source>
        <dbReference type="ARBA" id="ARBA00023145"/>
    </source>
</evidence>
<keyword evidence="6" id="KW-0964">Secreted</keyword>
<evidence type="ECO:0000256" key="12">
    <source>
        <dbReference type="ARBA" id="ARBA00022825"/>
    </source>
</evidence>
<keyword evidence="5" id="KW-1134">Transmembrane beta strand</keyword>
<name>A0A0H2XJN4_ECOK1</name>
<dbReference type="PRINTS" id="PR00921">
    <property type="entry name" value="IGASERPTASE"/>
</dbReference>
<dbReference type="SUPFAM" id="SSF51126">
    <property type="entry name" value="Pectin lyase-like"/>
    <property type="match status" value="2"/>
</dbReference>
<evidence type="ECO:0000256" key="13">
    <source>
        <dbReference type="ARBA" id="ARBA00023026"/>
    </source>
</evidence>
<evidence type="ECO:0000256" key="16">
    <source>
        <dbReference type="ARBA" id="ARBA00023237"/>
    </source>
</evidence>
<dbReference type="InterPro" id="IPR057393">
    <property type="entry name" value="PIC_HAP1_IgA0_b-sol2"/>
</dbReference>
<evidence type="ECO:0000259" key="19">
    <source>
        <dbReference type="PROSITE" id="PS51691"/>
    </source>
</evidence>
<dbReference type="InterPro" id="IPR011050">
    <property type="entry name" value="Pectin_lyase_fold/virulence"/>
</dbReference>
<evidence type="ECO:0000259" key="18">
    <source>
        <dbReference type="PROSITE" id="PS51208"/>
    </source>
</evidence>
<keyword evidence="13" id="KW-0843">Virulence</keyword>
<geneLocation type="plasmid" evidence="20 21">
    <name>pAPEC-O1-ColBM</name>
</geneLocation>
<keyword evidence="16" id="KW-0998">Cell outer membrane</keyword>
<feature type="domain" description="Peptidase S6" evidence="19">
    <location>
        <begin position="53"/>
        <end position="302"/>
    </location>
</feature>
<keyword evidence="20" id="KW-0614">Plasmid</keyword>
<dbReference type="Gene3D" id="3.30.160.280">
    <property type="match status" value="1"/>
</dbReference>